<keyword evidence="11" id="KW-1185">Reference proteome</keyword>
<evidence type="ECO:0000256" key="3">
    <source>
        <dbReference type="ARBA" id="ARBA00022723"/>
    </source>
</evidence>
<dbReference type="AlphaFoldDB" id="A0A2S2DTJ3"/>
<sequence>MKKIVPILWFVLVAFNLIAQNTSKPNIITFIVDDMGWTDAFNPNYHTPNMAKLAKQGVKFSQAYATPVCTPTRTSFLSGMNAAHHGVTNWTSPVKDKNSDADDQQFSPSPWKINGLSPNEYTSYPQLLKQAGYLTIHDGKAHWGVAGTPQANPYNVGFQVNISGHAAGHPQSYYGKDNYGNLPGKVSLQAVPDLEEYHGSSVFLTEALTLEALKTLDTPIQNKQPFYLNLAHYGVHTPIQSDDRFFQKYLAAGLDSAEAKYASLVEGVDKSLGDIMNYLDEKKVAGNTIILFMSDNGGLSLAPARGKKAHVQNLPLRAGKGSVYEGGIRIPVMVKWPGVAKVNQVANQYVMAEDLFPTILEMAKLSRVKTLQTLDGQSMVPYLKNPSLKNENRILVWHYPNKWIEQDGPGINYKSAIRRGDYKLVYDLRTGQKELYNLSQDMAEQFDLASKLPEQCLQLTQLLKSYMMKHHAPMPVDKKTGKVVEIH</sequence>
<protein>
    <submittedName>
        <fullName evidence="10">Arylsulfatase</fullName>
        <ecNumber evidence="10">3.1.6.1</ecNumber>
    </submittedName>
</protein>
<dbReference type="CDD" id="cd16144">
    <property type="entry name" value="ARS_like"/>
    <property type="match status" value="1"/>
</dbReference>
<evidence type="ECO:0000256" key="6">
    <source>
        <dbReference type="ARBA" id="ARBA00022837"/>
    </source>
</evidence>
<keyword evidence="5 10" id="KW-0378">Hydrolase</keyword>
<comment type="cofactor">
    <cofactor evidence="1">
        <name>Ca(2+)</name>
        <dbReference type="ChEBI" id="CHEBI:29108"/>
    </cofactor>
</comment>
<dbReference type="RefSeq" id="WP_109322429.1">
    <property type="nucleotide sequence ID" value="NZ_CP029346.1"/>
</dbReference>
<comment type="similarity">
    <text evidence="2">Belongs to the sulfatase family.</text>
</comment>
<evidence type="ECO:0000256" key="2">
    <source>
        <dbReference type="ARBA" id="ARBA00008779"/>
    </source>
</evidence>
<dbReference type="InterPro" id="IPR000917">
    <property type="entry name" value="Sulfatase_N"/>
</dbReference>
<keyword evidence="4 8" id="KW-0732">Signal</keyword>
<evidence type="ECO:0000259" key="9">
    <source>
        <dbReference type="Pfam" id="PF00884"/>
    </source>
</evidence>
<dbReference type="Gene3D" id="3.30.1120.10">
    <property type="match status" value="1"/>
</dbReference>
<dbReference type="Proteomes" id="UP000245468">
    <property type="component" value="Chromosome"/>
</dbReference>
<dbReference type="Gene3D" id="3.40.720.10">
    <property type="entry name" value="Alkaline Phosphatase, subunit A"/>
    <property type="match status" value="1"/>
</dbReference>
<evidence type="ECO:0000256" key="5">
    <source>
        <dbReference type="ARBA" id="ARBA00022801"/>
    </source>
</evidence>
<dbReference type="InterPro" id="IPR017850">
    <property type="entry name" value="Alkaline_phosphatase_core_sf"/>
</dbReference>
<dbReference type="InterPro" id="IPR050738">
    <property type="entry name" value="Sulfatase"/>
</dbReference>
<accession>A0A2S2DTJ3</accession>
<feature type="chain" id="PRO_5015405335" evidence="8">
    <location>
        <begin position="20"/>
        <end position="487"/>
    </location>
</feature>
<evidence type="ECO:0000313" key="10">
    <source>
        <dbReference type="EMBL" id="AWL08695.1"/>
    </source>
</evidence>
<dbReference type="GO" id="GO:0004065">
    <property type="term" value="F:arylsulfatase activity"/>
    <property type="evidence" value="ECO:0007669"/>
    <property type="project" value="UniProtKB-EC"/>
</dbReference>
<feature type="region of interest" description="Disordered" evidence="7">
    <location>
        <begin position="89"/>
        <end position="112"/>
    </location>
</feature>
<evidence type="ECO:0000256" key="8">
    <source>
        <dbReference type="SAM" id="SignalP"/>
    </source>
</evidence>
<dbReference type="GO" id="GO:0046872">
    <property type="term" value="F:metal ion binding"/>
    <property type="evidence" value="ECO:0007669"/>
    <property type="project" value="UniProtKB-KW"/>
</dbReference>
<dbReference type="SUPFAM" id="SSF53649">
    <property type="entry name" value="Alkaline phosphatase-like"/>
    <property type="match status" value="1"/>
</dbReference>
<evidence type="ECO:0000256" key="1">
    <source>
        <dbReference type="ARBA" id="ARBA00001913"/>
    </source>
</evidence>
<name>A0A2S2DTJ3_9BACT</name>
<feature type="domain" description="Sulfatase N-terminal" evidence="9">
    <location>
        <begin position="25"/>
        <end position="363"/>
    </location>
</feature>
<dbReference type="KEGG" id="psez:HME7025_00824"/>
<dbReference type="EMBL" id="CP029346">
    <property type="protein sequence ID" value="AWL08695.1"/>
    <property type="molecule type" value="Genomic_DNA"/>
</dbReference>
<proteinExistence type="inferred from homology"/>
<dbReference type="PANTHER" id="PTHR42693">
    <property type="entry name" value="ARYLSULFATASE FAMILY MEMBER"/>
    <property type="match status" value="1"/>
</dbReference>
<gene>
    <name evidence="10" type="primary">aslA</name>
    <name evidence="10" type="ORF">HME7025_00824</name>
</gene>
<dbReference type="Pfam" id="PF00884">
    <property type="entry name" value="Sulfatase"/>
    <property type="match status" value="1"/>
</dbReference>
<dbReference type="PANTHER" id="PTHR42693:SF42">
    <property type="entry name" value="ARYLSULFATASE G"/>
    <property type="match status" value="1"/>
</dbReference>
<dbReference type="EC" id="3.1.6.1" evidence="10"/>
<evidence type="ECO:0000256" key="4">
    <source>
        <dbReference type="ARBA" id="ARBA00022729"/>
    </source>
</evidence>
<feature type="signal peptide" evidence="8">
    <location>
        <begin position="1"/>
        <end position="19"/>
    </location>
</feature>
<evidence type="ECO:0000313" key="11">
    <source>
        <dbReference type="Proteomes" id="UP000245468"/>
    </source>
</evidence>
<reference evidence="11" key="1">
    <citation type="submission" date="2018-05" db="EMBL/GenBank/DDBJ databases">
        <title>Pseudarcicella sp. HME7025 Genome sequencing and assembly.</title>
        <authorList>
            <person name="Kim H."/>
            <person name="Kang H."/>
            <person name="Joh K."/>
        </authorList>
    </citation>
    <scope>NUCLEOTIDE SEQUENCE [LARGE SCALE GENOMIC DNA]</scope>
    <source>
        <strain evidence="11">HME7025</strain>
    </source>
</reference>
<keyword evidence="3" id="KW-0479">Metal-binding</keyword>
<organism evidence="10 11">
    <name type="scientific">Aquirufa nivalisilvae</name>
    <dbReference type="NCBI Taxonomy" id="2516557"/>
    <lineage>
        <taxon>Bacteria</taxon>
        <taxon>Pseudomonadati</taxon>
        <taxon>Bacteroidota</taxon>
        <taxon>Cytophagia</taxon>
        <taxon>Cytophagales</taxon>
        <taxon>Flectobacillaceae</taxon>
        <taxon>Aquirufa</taxon>
    </lineage>
</organism>
<keyword evidence="6" id="KW-0106">Calcium</keyword>
<dbReference type="OrthoDB" id="9764377at2"/>
<evidence type="ECO:0000256" key="7">
    <source>
        <dbReference type="SAM" id="MobiDB-lite"/>
    </source>
</evidence>